<protein>
    <submittedName>
        <fullName evidence="2">Uncharacterized protein</fullName>
    </submittedName>
</protein>
<accession>A0A5M6CPB1</accession>
<dbReference type="AlphaFoldDB" id="A0A5M6CPB1"/>
<dbReference type="Proteomes" id="UP000323632">
    <property type="component" value="Unassembled WGS sequence"/>
</dbReference>
<feature type="chain" id="PRO_5024288746" evidence="1">
    <location>
        <begin position="24"/>
        <end position="142"/>
    </location>
</feature>
<dbReference type="RefSeq" id="WP_150031514.1">
    <property type="nucleotide sequence ID" value="NZ_VWSH01000001.1"/>
</dbReference>
<organism evidence="2 3">
    <name type="scientific">Taibaiella lutea</name>
    <dbReference type="NCBI Taxonomy" id="2608001"/>
    <lineage>
        <taxon>Bacteria</taxon>
        <taxon>Pseudomonadati</taxon>
        <taxon>Bacteroidota</taxon>
        <taxon>Chitinophagia</taxon>
        <taxon>Chitinophagales</taxon>
        <taxon>Chitinophagaceae</taxon>
        <taxon>Taibaiella</taxon>
    </lineage>
</organism>
<evidence type="ECO:0000256" key="1">
    <source>
        <dbReference type="SAM" id="SignalP"/>
    </source>
</evidence>
<name>A0A5M6CPB1_9BACT</name>
<comment type="caution">
    <text evidence="2">The sequence shown here is derived from an EMBL/GenBank/DDBJ whole genome shotgun (WGS) entry which is preliminary data.</text>
</comment>
<proteinExistence type="predicted"/>
<keyword evidence="3" id="KW-1185">Reference proteome</keyword>
<evidence type="ECO:0000313" key="2">
    <source>
        <dbReference type="EMBL" id="KAA5536937.1"/>
    </source>
</evidence>
<sequence>MKQVKLMLLMAFFSLGFASLSFGQVAPISNNTVTRNACLPGYSGCFNGAVSLRLDNGGSPSIGGSYTFSGITESHNYPIYGSKIKITIGSLTSIGTYSLPTVIGDQVIITSGLDDGVHHAYTVGVLKTADKQYLLTIGDFAY</sequence>
<gene>
    <name evidence="2" type="ORF">F0919_04490</name>
</gene>
<keyword evidence="1" id="KW-0732">Signal</keyword>
<feature type="signal peptide" evidence="1">
    <location>
        <begin position="1"/>
        <end position="23"/>
    </location>
</feature>
<reference evidence="2 3" key="1">
    <citation type="submission" date="2019-09" db="EMBL/GenBank/DDBJ databases">
        <title>Genome sequence and assembly of Taibaiella sp.</title>
        <authorList>
            <person name="Chhetri G."/>
        </authorList>
    </citation>
    <scope>NUCLEOTIDE SEQUENCE [LARGE SCALE GENOMIC DNA]</scope>
    <source>
        <strain evidence="2 3">KVB11</strain>
    </source>
</reference>
<dbReference type="EMBL" id="VWSH01000001">
    <property type="protein sequence ID" value="KAA5536937.1"/>
    <property type="molecule type" value="Genomic_DNA"/>
</dbReference>
<evidence type="ECO:0000313" key="3">
    <source>
        <dbReference type="Proteomes" id="UP000323632"/>
    </source>
</evidence>